<dbReference type="Pfam" id="PF13561">
    <property type="entry name" value="adh_short_C2"/>
    <property type="match status" value="1"/>
</dbReference>
<dbReference type="Gene3D" id="3.40.50.720">
    <property type="entry name" value="NAD(P)-binding Rossmann-like Domain"/>
    <property type="match status" value="1"/>
</dbReference>
<name>A0A4S4LNL2_9APHY</name>
<evidence type="ECO:0000313" key="5">
    <source>
        <dbReference type="Proteomes" id="UP000308730"/>
    </source>
</evidence>
<dbReference type="EMBL" id="SGPM01001019">
    <property type="protein sequence ID" value="THH13804.1"/>
    <property type="molecule type" value="Genomic_DNA"/>
</dbReference>
<evidence type="ECO:0000313" key="4">
    <source>
        <dbReference type="EMBL" id="THH13804.1"/>
    </source>
</evidence>
<dbReference type="SUPFAM" id="SSF51735">
    <property type="entry name" value="NAD(P)-binding Rossmann-fold domains"/>
    <property type="match status" value="1"/>
</dbReference>
<dbReference type="AlphaFoldDB" id="A0A4S4LNL2"/>
<dbReference type="InterPro" id="IPR020904">
    <property type="entry name" value="Sc_DH/Rdtase_CS"/>
</dbReference>
<protein>
    <recommendedName>
        <fullName evidence="6">NAD(P)-binding protein</fullName>
    </recommendedName>
</protein>
<evidence type="ECO:0000256" key="1">
    <source>
        <dbReference type="ARBA" id="ARBA00006484"/>
    </source>
</evidence>
<organism evidence="4 5">
    <name type="scientific">Antrodiella citrinella</name>
    <dbReference type="NCBI Taxonomy" id="2447956"/>
    <lineage>
        <taxon>Eukaryota</taxon>
        <taxon>Fungi</taxon>
        <taxon>Dikarya</taxon>
        <taxon>Basidiomycota</taxon>
        <taxon>Agaricomycotina</taxon>
        <taxon>Agaricomycetes</taxon>
        <taxon>Polyporales</taxon>
        <taxon>Steccherinaceae</taxon>
        <taxon>Antrodiella</taxon>
    </lineage>
</organism>
<dbReference type="InterPro" id="IPR036291">
    <property type="entry name" value="NAD(P)-bd_dom_sf"/>
</dbReference>
<reference evidence="4 5" key="1">
    <citation type="submission" date="2019-02" db="EMBL/GenBank/DDBJ databases">
        <title>Genome sequencing of the rare red list fungi Antrodiella citrinella (Flaviporus citrinellus).</title>
        <authorList>
            <person name="Buettner E."/>
            <person name="Kellner H."/>
        </authorList>
    </citation>
    <scope>NUCLEOTIDE SEQUENCE [LARGE SCALE GENOMIC DNA]</scope>
    <source>
        <strain evidence="4 5">DSM 108506</strain>
    </source>
</reference>
<dbReference type="Proteomes" id="UP000308730">
    <property type="component" value="Unassembled WGS sequence"/>
</dbReference>
<dbReference type="PANTHER" id="PTHR43618">
    <property type="entry name" value="7-ALPHA-HYDROXYSTEROID DEHYDROGENASE"/>
    <property type="match status" value="1"/>
</dbReference>
<gene>
    <name evidence="4" type="ORF">EUX98_g9682</name>
</gene>
<dbReference type="InterPro" id="IPR002347">
    <property type="entry name" value="SDR_fam"/>
</dbReference>
<evidence type="ECO:0000256" key="2">
    <source>
        <dbReference type="ARBA" id="ARBA00022857"/>
    </source>
</evidence>
<sequence length="301" mass="32352">MSSSSSSLHLNQIYNLRNRIALVTGGGTGIGWMIAQGLATNGARVYITGRRKEVLEKSAQEFAKHSETGEIIPLVMDVTDRESISAAQKEIQANEGKLHILVNNAGITGPISRFFNDTSLPQHRDAETLGRAMFENESFEAWTDVYKSNTFSVYFMTMAFLGLLAKGSEDIDGYTSCVVNITSISGLIKLSQCHFGYNSAKAAASHLTKMLATEFALKKISVRVCAVAPGVYESEMTSDRIAHGSVDKVGLGVFPVPVQRPGSAQEVAGTVIYLVSPAGCFTNGQEIVIDGGYTTVNPARV</sequence>
<comment type="caution">
    <text evidence="4">The sequence shown here is derived from an EMBL/GenBank/DDBJ whole genome shotgun (WGS) entry which is preliminary data.</text>
</comment>
<dbReference type="PROSITE" id="PS00061">
    <property type="entry name" value="ADH_SHORT"/>
    <property type="match status" value="1"/>
</dbReference>
<keyword evidence="2" id="KW-0521">NADP</keyword>
<proteinExistence type="inferred from homology"/>
<dbReference type="OrthoDB" id="3819888at2759"/>
<dbReference type="GO" id="GO:0016491">
    <property type="term" value="F:oxidoreductase activity"/>
    <property type="evidence" value="ECO:0007669"/>
    <property type="project" value="UniProtKB-KW"/>
</dbReference>
<dbReference type="InterPro" id="IPR052178">
    <property type="entry name" value="Sec_Metab_Biosynth_SDR"/>
</dbReference>
<keyword evidence="5" id="KW-1185">Reference proteome</keyword>
<accession>A0A4S4LNL2</accession>
<keyword evidence="3" id="KW-0560">Oxidoreductase</keyword>
<dbReference type="PRINTS" id="PR00080">
    <property type="entry name" value="SDRFAMILY"/>
</dbReference>
<evidence type="ECO:0008006" key="6">
    <source>
        <dbReference type="Google" id="ProtNLM"/>
    </source>
</evidence>
<dbReference type="PRINTS" id="PR00081">
    <property type="entry name" value="GDHRDH"/>
</dbReference>
<dbReference type="PANTHER" id="PTHR43618:SF4">
    <property type="entry name" value="SHORT CHAIN DEHYDROGENASE_REDUCTASE FAMILY (AFU_ORTHOLOGUE AFUA_7G04540)"/>
    <property type="match status" value="1"/>
</dbReference>
<comment type="similarity">
    <text evidence="1">Belongs to the short-chain dehydrogenases/reductases (SDR) family.</text>
</comment>
<evidence type="ECO:0000256" key="3">
    <source>
        <dbReference type="ARBA" id="ARBA00023002"/>
    </source>
</evidence>